<keyword evidence="2" id="KW-0456">Lyase</keyword>
<gene>
    <name evidence="4" type="ORF">Strain138_000600</name>
    <name evidence="5" type="ORF">Strain318_000600</name>
</gene>
<keyword evidence="6" id="KW-1185">Reference proteome</keyword>
<dbReference type="KEGG" id="pspc:Strain318_000600"/>
<reference evidence="5" key="1">
    <citation type="submission" date="2023-07" db="EMBL/GenBank/DDBJ databases">
        <authorList>
            <person name="Haufschild T."/>
            <person name="Kallscheuer N."/>
            <person name="Hammer J."/>
            <person name="Kohn T."/>
            <person name="Kabuu M."/>
            <person name="Jogler M."/>
            <person name="Wohfarth N."/>
            <person name="Heuer A."/>
            <person name="Rohde M."/>
            <person name="van Teeseling M.C.F."/>
            <person name="Jogler C."/>
        </authorList>
    </citation>
    <scope>NUCLEOTIDE SEQUENCE</scope>
    <source>
        <strain evidence="4">Strain 138</strain>
        <strain evidence="5">Strain 318</strain>
    </source>
</reference>
<dbReference type="Gene3D" id="1.10.12.10">
    <property type="entry name" value="Lyase 2-enoyl-coa Hydratase, Chain A, domain 2"/>
    <property type="match status" value="1"/>
</dbReference>
<dbReference type="Pfam" id="PF00378">
    <property type="entry name" value="ECH_1"/>
    <property type="match status" value="1"/>
</dbReference>
<dbReference type="FunFam" id="1.10.12.10:FF:000001">
    <property type="entry name" value="Probable enoyl-CoA hydratase, mitochondrial"/>
    <property type="match status" value="1"/>
</dbReference>
<evidence type="ECO:0000256" key="3">
    <source>
        <dbReference type="RuleBase" id="RU003707"/>
    </source>
</evidence>
<dbReference type="SUPFAM" id="SSF52096">
    <property type="entry name" value="ClpP/crotonase"/>
    <property type="match status" value="1"/>
</dbReference>
<dbReference type="GO" id="GO:0016836">
    <property type="term" value="F:hydro-lyase activity"/>
    <property type="evidence" value="ECO:0007669"/>
    <property type="project" value="UniProtKB-ARBA"/>
</dbReference>
<dbReference type="FunFam" id="3.90.226.10:FF:000009">
    <property type="entry name" value="Carnitinyl-CoA dehydratase"/>
    <property type="match status" value="1"/>
</dbReference>
<dbReference type="PROSITE" id="PS00166">
    <property type="entry name" value="ENOYL_COA_HYDRATASE"/>
    <property type="match status" value="1"/>
</dbReference>
<comment type="similarity">
    <text evidence="1 3">Belongs to the enoyl-CoA hydratase/isomerase family.</text>
</comment>
<protein>
    <submittedName>
        <fullName evidence="5">Enoyl-CoA hydratase-related protein</fullName>
    </submittedName>
</protein>
<dbReference type="Proteomes" id="UP001229955">
    <property type="component" value="Chromosome"/>
</dbReference>
<dbReference type="PANTHER" id="PTHR11941">
    <property type="entry name" value="ENOYL-COA HYDRATASE-RELATED"/>
    <property type="match status" value="1"/>
</dbReference>
<dbReference type="Gene3D" id="3.90.226.10">
    <property type="entry name" value="2-enoyl-CoA Hydratase, Chain A, domain 1"/>
    <property type="match status" value="1"/>
</dbReference>
<dbReference type="PANTHER" id="PTHR11941:SF54">
    <property type="entry name" value="ENOYL-COA HYDRATASE, MITOCHONDRIAL"/>
    <property type="match status" value="1"/>
</dbReference>
<dbReference type="EMBL" id="CP130612">
    <property type="protein sequence ID" value="WKW11357.1"/>
    <property type="molecule type" value="Genomic_DNA"/>
</dbReference>
<proteinExistence type="inferred from homology"/>
<dbReference type="CDD" id="cd06558">
    <property type="entry name" value="crotonase-like"/>
    <property type="match status" value="1"/>
</dbReference>
<dbReference type="InterPro" id="IPR014748">
    <property type="entry name" value="Enoyl-CoA_hydra_C"/>
</dbReference>
<dbReference type="InterPro" id="IPR018376">
    <property type="entry name" value="Enoyl-CoA_hyd/isom_CS"/>
</dbReference>
<dbReference type="InterPro" id="IPR029045">
    <property type="entry name" value="ClpP/crotonase-like_dom_sf"/>
</dbReference>
<dbReference type="GO" id="GO:0006635">
    <property type="term" value="P:fatty acid beta-oxidation"/>
    <property type="evidence" value="ECO:0007669"/>
    <property type="project" value="TreeGrafter"/>
</dbReference>
<dbReference type="InterPro" id="IPR001753">
    <property type="entry name" value="Enoyl-CoA_hydra/iso"/>
</dbReference>
<dbReference type="RefSeq" id="WP_367887056.1">
    <property type="nucleotide sequence ID" value="NZ_CP130612.1"/>
</dbReference>
<accession>A0AA49JT07</accession>
<sequence length="263" mass="27361">MTTPFTFLTLEIADALAIVTVNRPDKLNALNATVIAELDKAFTELSQREQVRAIILTGAGRAFVAGADIAEIAEGADSPAGLESLSQVGSRVFTKIERLNKPVVAAINGFALGGGLELALACHVRVASEGAKFGLPEAKLGLIPGYGGTQRLPRLIGTGRAMQMILTGGMIDANTAASYGLVNAVYPAEVLLDVTRSMAKEMIANGPLALAHAIEVVAKGAGMSMDDALALESRHFGVLGRTADMREGTTAFLEKRPAAFKGA</sequence>
<dbReference type="AlphaFoldDB" id="A0AA49JYR4"/>
<dbReference type="EMBL" id="CP130613">
    <property type="protein sequence ID" value="WKW14267.1"/>
    <property type="molecule type" value="Genomic_DNA"/>
</dbReference>
<name>A0AA49JYR4_9BACT</name>
<organism evidence="5 6">
    <name type="scientific">Pseudogemmatithrix spongiicola</name>
    <dbReference type="NCBI Taxonomy" id="3062599"/>
    <lineage>
        <taxon>Bacteria</taxon>
        <taxon>Pseudomonadati</taxon>
        <taxon>Gemmatimonadota</taxon>
        <taxon>Gemmatimonadia</taxon>
        <taxon>Gemmatimonadales</taxon>
        <taxon>Gemmatimonadaceae</taxon>
        <taxon>Pseudogemmatithrix</taxon>
    </lineage>
</organism>
<evidence type="ECO:0000313" key="6">
    <source>
        <dbReference type="Proteomes" id="UP001229955"/>
    </source>
</evidence>
<evidence type="ECO:0000256" key="1">
    <source>
        <dbReference type="ARBA" id="ARBA00005254"/>
    </source>
</evidence>
<evidence type="ECO:0000256" key="2">
    <source>
        <dbReference type="ARBA" id="ARBA00023239"/>
    </source>
</evidence>
<accession>A0AA49JYR4</accession>
<evidence type="ECO:0000313" key="5">
    <source>
        <dbReference type="EMBL" id="WKW14267.1"/>
    </source>
</evidence>
<evidence type="ECO:0000313" key="4">
    <source>
        <dbReference type="EMBL" id="WKW11357.1"/>
    </source>
</evidence>